<proteinExistence type="predicted"/>
<dbReference type="RefSeq" id="WP_154268204.1">
    <property type="nucleotide sequence ID" value="NZ_WKQO01000002.1"/>
</dbReference>
<dbReference type="CDD" id="cd18809">
    <property type="entry name" value="SF1_C_RecD"/>
    <property type="match status" value="1"/>
</dbReference>
<dbReference type="PANTHER" id="PTHR43788">
    <property type="entry name" value="DNA2/NAM7 HELICASE FAMILY MEMBER"/>
    <property type="match status" value="1"/>
</dbReference>
<dbReference type="Gene3D" id="3.40.50.300">
    <property type="entry name" value="P-loop containing nucleotide triphosphate hydrolases"/>
    <property type="match status" value="2"/>
</dbReference>
<dbReference type="AlphaFoldDB" id="A0A7X2SNT1"/>
<dbReference type="EMBL" id="WKQV01000002">
    <property type="protein sequence ID" value="MSD26140.1"/>
    <property type="molecule type" value="Genomic_DNA"/>
</dbReference>
<evidence type="ECO:0000313" key="2">
    <source>
        <dbReference type="EMBL" id="MSD26140.1"/>
    </source>
</evidence>
<organism evidence="2 3">
    <name type="scientific">Agathobacter rectalis</name>
    <dbReference type="NCBI Taxonomy" id="39491"/>
    <lineage>
        <taxon>Bacteria</taxon>
        <taxon>Bacillati</taxon>
        <taxon>Bacillota</taxon>
        <taxon>Clostridia</taxon>
        <taxon>Lachnospirales</taxon>
        <taxon>Lachnospiraceae</taxon>
        <taxon>Agathobacter</taxon>
    </lineage>
</organism>
<accession>A0A7X2SNT1</accession>
<comment type="caution">
    <text evidence="2">The sequence shown here is derived from an EMBL/GenBank/DDBJ whole genome shotgun (WGS) entry which is preliminary data.</text>
</comment>
<evidence type="ECO:0000259" key="1">
    <source>
        <dbReference type="Pfam" id="PF13538"/>
    </source>
</evidence>
<dbReference type="Pfam" id="PF13538">
    <property type="entry name" value="UvrD_C_2"/>
    <property type="match status" value="1"/>
</dbReference>
<dbReference type="InterPro" id="IPR050534">
    <property type="entry name" value="Coronavir_polyprotein_1ab"/>
</dbReference>
<dbReference type="Proteomes" id="UP000465607">
    <property type="component" value="Unassembled WGS sequence"/>
</dbReference>
<sequence length="942" mass="110658">MDNVLQIDKQILNSDKIICRHINNLCNSTRGEISQDILSQLRHFVEHILLKIYANGNDIEDTQDNVKQAVKYAKNQEWLRYLSRFHHFLQVSVSHRTLEEENSERLMLKYYEYLLRIKTMLHDKYSLDVLYNLEQFPIETDESLNEYYLKIVQKVDEYKKSSKNMYKYDRFYIQNIKPFFCNNKIYYEVAFIPANDKASKTDRIIAFTDREITDFYAVKLAIEDDYIEIFDKCMPIRIILDWEVSIRPCEFKNFSKIINNQTKPIGKAEERELVKYLTESGRSLAEIVVYSDEKYNEIRNRIVPNREGYHFFDLLDFCRQLIKNQGAGYNVLRYLLHHMNNRVIKEQYHESYKKNYNTGRWEYLGANNWLSNLYLANECLPFDTMPFCSGLRKHVPNISDLLIALDTAGREHEFMARVIKNNTEQKGMLYTPLEQNGEKYKLGNFEDVETLKNIYNKKLPQTQKQQARKLIIDKGYIFIEAYRDDTISIITTIKRLAQSGVSNYSNTVKHWIENSDYNISEEKKKALETMFAKSHVSVIYGAAGTGKTTFINYISNFFKEYSKLYLAYTNPAVNNLKRKVAATSDCEFMTISKFNNRYNNDIKRKYDIIFIDECSTVSNKEMKEFLELADYKLLVLVGDTYQIESIEFGNWFDTIRGFLPESAICELIKPYRSNSKQLQALWDNVRKMEDDILDRLQAGGYSVNLDPSILTPASENEIILCLNYGGLYGINNINHFMQENNNGKEIRRGIQRYKVGDPILFNDLADSFFTKNKEQVPIIHNNMKGRIEDFRLLEAGKVTERIQFDIEIDKPLMNLDDKDLDFQVIGVSEKGNSIIRFEVYKNKSTDEDDDSVSKNMVPFQIAYAVSIHKAQGLEYDSVKIIITDDIDELITHSIFYTAITRAREKLKIYWTQSVEKKVLDRIKPKNNHQDISLLKQELLLRK</sequence>
<dbReference type="SUPFAM" id="SSF52540">
    <property type="entry name" value="P-loop containing nucleoside triphosphate hydrolases"/>
    <property type="match status" value="1"/>
</dbReference>
<protein>
    <submittedName>
        <fullName evidence="2">AAA family ATPase</fullName>
    </submittedName>
</protein>
<gene>
    <name evidence="2" type="ORF">GKE44_02905</name>
</gene>
<dbReference type="InterPro" id="IPR027785">
    <property type="entry name" value="UvrD-like_helicase_C"/>
</dbReference>
<reference evidence="2 3" key="1">
    <citation type="journal article" date="2019" name="Nat. Med.">
        <title>A library of human gut bacterial isolates paired with longitudinal multiomics data enables mechanistic microbiome research.</title>
        <authorList>
            <person name="Poyet M."/>
            <person name="Groussin M."/>
            <person name="Gibbons S.M."/>
            <person name="Avila-Pacheco J."/>
            <person name="Jiang X."/>
            <person name="Kearney S.M."/>
            <person name="Perrotta A.R."/>
            <person name="Berdy B."/>
            <person name="Zhao S."/>
            <person name="Lieberman T.D."/>
            <person name="Swanson P.K."/>
            <person name="Smith M."/>
            <person name="Roesemann S."/>
            <person name="Alexander J.E."/>
            <person name="Rich S.A."/>
            <person name="Livny J."/>
            <person name="Vlamakis H."/>
            <person name="Clish C."/>
            <person name="Bullock K."/>
            <person name="Deik A."/>
            <person name="Scott J."/>
            <person name="Pierce K.A."/>
            <person name="Xavier R.J."/>
            <person name="Alm E.J."/>
        </authorList>
    </citation>
    <scope>NUCLEOTIDE SEQUENCE [LARGE SCALE GENOMIC DNA]</scope>
    <source>
        <strain evidence="2 3">BIOML-A5</strain>
    </source>
</reference>
<evidence type="ECO:0000313" key="3">
    <source>
        <dbReference type="Proteomes" id="UP000465607"/>
    </source>
</evidence>
<name>A0A7X2SNT1_9FIRM</name>
<feature type="domain" description="UvrD-like helicase C-terminal" evidence="1">
    <location>
        <begin position="862"/>
        <end position="907"/>
    </location>
</feature>
<dbReference type="InterPro" id="IPR027417">
    <property type="entry name" value="P-loop_NTPase"/>
</dbReference>
<dbReference type="Pfam" id="PF13604">
    <property type="entry name" value="AAA_30"/>
    <property type="match status" value="1"/>
</dbReference>